<dbReference type="AlphaFoldDB" id="A0A3G9JEP6"/>
<feature type="signal peptide" evidence="1">
    <location>
        <begin position="1"/>
        <end position="17"/>
    </location>
</feature>
<dbReference type="Proteomes" id="UP000275368">
    <property type="component" value="Chromosome"/>
</dbReference>
<dbReference type="RefSeq" id="WP_125662982.1">
    <property type="nucleotide sequence ID" value="NZ_JACHXC010000003.1"/>
</dbReference>
<dbReference type="PANTHER" id="PTHR34094">
    <property type="match status" value="1"/>
</dbReference>
<name>A0A3G9JEP6_9BACL</name>
<evidence type="ECO:0008006" key="4">
    <source>
        <dbReference type="Google" id="ProtNLM"/>
    </source>
</evidence>
<evidence type="ECO:0000256" key="1">
    <source>
        <dbReference type="SAM" id="SignalP"/>
    </source>
</evidence>
<evidence type="ECO:0000313" key="2">
    <source>
        <dbReference type="EMBL" id="BBH23443.1"/>
    </source>
</evidence>
<dbReference type="PANTHER" id="PTHR34094:SF1">
    <property type="entry name" value="PROTEIN FAM185A"/>
    <property type="match status" value="1"/>
</dbReference>
<proteinExistence type="predicted"/>
<keyword evidence="3" id="KW-1185">Reference proteome</keyword>
<evidence type="ECO:0000313" key="3">
    <source>
        <dbReference type="Proteomes" id="UP000275368"/>
    </source>
</evidence>
<sequence length="233" mass="25097">MKGLRCLIVLSMLFVLAACGAKEEPMGAKELKLQVGDLKKLLIDNKNGEIEIVGNTDSDVIQVTAHVSSNHINKDKLKLDLQGREDTAYLDASFKGQFLSMGSGSVNLQIKVPKHLQLEIKSHKDGNIRVSDMSSEVKIDNVNGNIDVLNTKGPLNINSRDGDLNLHDITSDIEIDNINGHIKVAHVDGSAVIDVGDGTLDIDHVGKDAMITQSGNGKIKIGDVKGTVTQKTK</sequence>
<reference evidence="2 3" key="1">
    <citation type="submission" date="2018-11" db="EMBL/GenBank/DDBJ databases">
        <title>Complete genome sequence of Paenibacillus baekrokdamisoli strain KCTC 33723.</title>
        <authorList>
            <person name="Kang S.W."/>
            <person name="Lee K.C."/>
            <person name="Kim K.K."/>
            <person name="Kim J.S."/>
            <person name="Kim D.S."/>
            <person name="Ko S.H."/>
            <person name="Yang S.H."/>
            <person name="Lee J.S."/>
        </authorList>
    </citation>
    <scope>NUCLEOTIDE SEQUENCE [LARGE SCALE GENOMIC DNA]</scope>
    <source>
        <strain evidence="2 3">KCTC 33723</strain>
    </source>
</reference>
<protein>
    <recommendedName>
        <fullName evidence="4">Adhesin domain-containing protein</fullName>
    </recommendedName>
</protein>
<dbReference type="KEGG" id="pbk:Back11_47880"/>
<keyword evidence="1" id="KW-0732">Signal</keyword>
<dbReference type="EMBL" id="AP019308">
    <property type="protein sequence ID" value="BBH23443.1"/>
    <property type="molecule type" value="Genomic_DNA"/>
</dbReference>
<feature type="chain" id="PRO_5018155030" description="Adhesin domain-containing protein" evidence="1">
    <location>
        <begin position="18"/>
        <end position="233"/>
    </location>
</feature>
<gene>
    <name evidence="2" type="ORF">Back11_47880</name>
</gene>
<dbReference type="OrthoDB" id="2865963at2"/>
<accession>A0A3G9JEP6</accession>
<dbReference type="PROSITE" id="PS51257">
    <property type="entry name" value="PROKAR_LIPOPROTEIN"/>
    <property type="match status" value="1"/>
</dbReference>
<organism evidence="2 3">
    <name type="scientific">Paenibacillus baekrokdamisoli</name>
    <dbReference type="NCBI Taxonomy" id="1712516"/>
    <lineage>
        <taxon>Bacteria</taxon>
        <taxon>Bacillati</taxon>
        <taxon>Bacillota</taxon>
        <taxon>Bacilli</taxon>
        <taxon>Bacillales</taxon>
        <taxon>Paenibacillaceae</taxon>
        <taxon>Paenibacillus</taxon>
    </lineage>
</organism>